<proteinExistence type="predicted"/>
<dbReference type="PANTHER" id="PTHR14690">
    <property type="entry name" value="IQ MOTIF CONTAINING WITH AAA DOMAIN 1"/>
    <property type="match status" value="1"/>
</dbReference>
<protein>
    <recommendedName>
        <fullName evidence="4">ATPase AAA-type core domain-containing protein</fullName>
    </recommendedName>
</protein>
<evidence type="ECO:0000313" key="2">
    <source>
        <dbReference type="EMBL" id="CAH1397794.1"/>
    </source>
</evidence>
<dbReference type="Proteomes" id="UP001152798">
    <property type="component" value="Chromosome 4"/>
</dbReference>
<dbReference type="OrthoDB" id="6618415at2759"/>
<feature type="region of interest" description="Disordered" evidence="1">
    <location>
        <begin position="468"/>
        <end position="492"/>
    </location>
</feature>
<evidence type="ECO:0000313" key="3">
    <source>
        <dbReference type="Proteomes" id="UP001152798"/>
    </source>
</evidence>
<accession>A0A9P0ML35</accession>
<feature type="region of interest" description="Disordered" evidence="1">
    <location>
        <begin position="156"/>
        <end position="177"/>
    </location>
</feature>
<dbReference type="AlphaFoldDB" id="A0A9P0ML35"/>
<name>A0A9P0ML35_NEZVI</name>
<evidence type="ECO:0000256" key="1">
    <source>
        <dbReference type="SAM" id="MobiDB-lite"/>
    </source>
</evidence>
<evidence type="ECO:0008006" key="4">
    <source>
        <dbReference type="Google" id="ProtNLM"/>
    </source>
</evidence>
<dbReference type="InterPro" id="IPR052267">
    <property type="entry name" value="N-DRC_Component"/>
</dbReference>
<feature type="region of interest" description="Disordered" evidence="1">
    <location>
        <begin position="919"/>
        <end position="946"/>
    </location>
</feature>
<dbReference type="PANTHER" id="PTHR14690:SF0">
    <property type="entry name" value="IQ MOTIF CONTAINING WITH AAA DOMAIN 1"/>
    <property type="match status" value="1"/>
</dbReference>
<gene>
    <name evidence="2" type="ORF">NEZAVI_LOCUS7563</name>
</gene>
<reference evidence="2" key="1">
    <citation type="submission" date="2022-01" db="EMBL/GenBank/DDBJ databases">
        <authorList>
            <person name="King R."/>
        </authorList>
    </citation>
    <scope>NUCLEOTIDE SEQUENCE</scope>
</reference>
<feature type="compositionally biased region" description="Basic and acidic residues" evidence="1">
    <location>
        <begin position="919"/>
        <end position="939"/>
    </location>
</feature>
<organism evidence="2 3">
    <name type="scientific">Nezara viridula</name>
    <name type="common">Southern green stink bug</name>
    <name type="synonym">Cimex viridulus</name>
    <dbReference type="NCBI Taxonomy" id="85310"/>
    <lineage>
        <taxon>Eukaryota</taxon>
        <taxon>Metazoa</taxon>
        <taxon>Ecdysozoa</taxon>
        <taxon>Arthropoda</taxon>
        <taxon>Hexapoda</taxon>
        <taxon>Insecta</taxon>
        <taxon>Pterygota</taxon>
        <taxon>Neoptera</taxon>
        <taxon>Paraneoptera</taxon>
        <taxon>Hemiptera</taxon>
        <taxon>Heteroptera</taxon>
        <taxon>Panheteroptera</taxon>
        <taxon>Pentatomomorpha</taxon>
        <taxon>Pentatomoidea</taxon>
        <taxon>Pentatomidae</taxon>
        <taxon>Pentatominae</taxon>
        <taxon>Nezara</taxon>
    </lineage>
</organism>
<dbReference type="SUPFAM" id="SSF52540">
    <property type="entry name" value="P-loop containing nucleoside triphosphate hydrolases"/>
    <property type="match status" value="1"/>
</dbReference>
<dbReference type="EMBL" id="OV725080">
    <property type="protein sequence ID" value="CAH1397794.1"/>
    <property type="molecule type" value="Genomic_DNA"/>
</dbReference>
<dbReference type="InterPro" id="IPR027417">
    <property type="entry name" value="P-loop_NTPase"/>
</dbReference>
<sequence>MEHYIEKQLEVAFKELKPILKDDRAFLKMKPIETIQKSIDVIGSIYVRYLKVVNILVESHNDIINPMKRQSLQAVIEKLFGRILELKFEMVDIEKADFQYLDNLIFQNFISRNHVQTKVPNYFRDQRQDLLLSLYDRIEQIIYKKEHPEEFIVPDEEPEEMEERRSSTRVRGSSIARGSKGRLSIQQDLDEPEKTRLTTMASLSRESQRRISLSAIVSKRPQFPKAEDEHEFLKEILLIQRHERARFGRLRTTREKEKIRINNDKAYHIYKEIPEDVSFKAAETIQSYYMTYKNRQWRKYLNTYEGLKYGTLMASYRDRTVINEIKSLLEDRKQLQKILELELEKKEQDISKEIQHMKKYEIMEDMVIELRAFIRSWYDYTKQFGYTEVPEWPGEEEVIPPARVLGIPEGVPKSYINTNFPEMNYAKIGQIPTLPLVGSELITAGFWISVDQYAPAAELARAILAKGPNKEDDEKNAQEKEAEKDREEQQKEEERLKLEELMRKGHVPTKSNFLKDLMALTGEFILNWSVGTVCSSHEEEVDMIDRLKTKVIFNVIREVRKEVDDQMRKELKILSAAIEKDTVEMGETVFKIKKKKKKEKKKKPKKVKRDPLADRSLESIFDELTEEGLIIKCDPIHIDTLTGQYNFHAQEARLKFENPIPAMGDVYQVAKEYVILPLGSKTVKENSPSIKSVLFTGPNRLTIPLVHSLAYSVGALLMYMPALNFTKKFKTKMLINMLLKVARGYEPTVIFIDGAEKPYYKKVPKNEKAMRPGTLKGIIPKLLKAIKTNDRITVLATSEQPWMSKPKLASVFQKVLICPETDYHCVSALVQKTILSNHGVERLFDTSVPSAFFQGMPLNEVEEKLKSIFTVERRIRLSYDRLKIEELGCIDKESPKDRNLEDWYNKFYPLNKARKKLLDGEREKREREAKLKENADKRKALSSGKV</sequence>
<keyword evidence="3" id="KW-1185">Reference proteome</keyword>
<dbReference type="Gene3D" id="3.40.50.300">
    <property type="entry name" value="P-loop containing nucleotide triphosphate hydrolases"/>
    <property type="match status" value="1"/>
</dbReference>